<dbReference type="AlphaFoldDB" id="A0A7W9PGH7"/>
<proteinExistence type="predicted"/>
<dbReference type="RefSeq" id="WP_040746972.1">
    <property type="nucleotide sequence ID" value="NZ_JACHIT010000001.1"/>
</dbReference>
<dbReference type="EMBL" id="JACHIT010000001">
    <property type="protein sequence ID" value="MBB5915253.1"/>
    <property type="molecule type" value="Genomic_DNA"/>
</dbReference>
<accession>A0A7W9PGH7</accession>
<comment type="caution">
    <text evidence="1">The sequence shown here is derived from an EMBL/GenBank/DDBJ whole genome shotgun (WGS) entry which is preliminary data.</text>
</comment>
<organism evidence="1 2">
    <name type="scientific">Nocardia transvalensis</name>
    <dbReference type="NCBI Taxonomy" id="37333"/>
    <lineage>
        <taxon>Bacteria</taxon>
        <taxon>Bacillati</taxon>
        <taxon>Actinomycetota</taxon>
        <taxon>Actinomycetes</taxon>
        <taxon>Mycobacteriales</taxon>
        <taxon>Nocardiaceae</taxon>
        <taxon>Nocardia</taxon>
    </lineage>
</organism>
<keyword evidence="2" id="KW-1185">Reference proteome</keyword>
<reference evidence="1 2" key="1">
    <citation type="submission" date="2020-08" db="EMBL/GenBank/DDBJ databases">
        <title>Sequencing the genomes of 1000 actinobacteria strains.</title>
        <authorList>
            <person name="Klenk H.-P."/>
        </authorList>
    </citation>
    <scope>NUCLEOTIDE SEQUENCE [LARGE SCALE GENOMIC DNA]</scope>
    <source>
        <strain evidence="1 2">DSM 43582</strain>
    </source>
</reference>
<protein>
    <submittedName>
        <fullName evidence="1">Uncharacterized protein</fullName>
    </submittedName>
</protein>
<name>A0A7W9PGH7_9NOCA</name>
<evidence type="ECO:0000313" key="2">
    <source>
        <dbReference type="Proteomes" id="UP000540412"/>
    </source>
</evidence>
<sequence length="88" mass="9331">MTTRAEHIAWCKARALAELDDDSDGQAVARAMASMSSDLRKHPDTAAEAEHGITGSMPVAVALAHLEAIAGVGMRTVAEARRWIEGFA</sequence>
<evidence type="ECO:0000313" key="1">
    <source>
        <dbReference type="EMBL" id="MBB5915253.1"/>
    </source>
</evidence>
<dbReference type="Proteomes" id="UP000540412">
    <property type="component" value="Unassembled WGS sequence"/>
</dbReference>
<gene>
    <name evidence="1" type="ORF">BJY24_004120</name>
</gene>